<evidence type="ECO:0000256" key="1">
    <source>
        <dbReference type="SAM" id="Phobius"/>
    </source>
</evidence>
<dbReference type="EMBL" id="JBHTLS010000127">
    <property type="protein sequence ID" value="MFD1105756.1"/>
    <property type="molecule type" value="Genomic_DNA"/>
</dbReference>
<feature type="domain" description="PilZ" evidence="2">
    <location>
        <begin position="3"/>
        <end position="81"/>
    </location>
</feature>
<accession>A0ABW3NZ93</accession>
<keyword evidence="1" id="KW-0812">Transmembrane</keyword>
<dbReference type="Gene3D" id="2.40.10.220">
    <property type="entry name" value="predicted glycosyltransferase like domains"/>
    <property type="match status" value="1"/>
</dbReference>
<reference evidence="4" key="1">
    <citation type="journal article" date="2019" name="Int. J. Syst. Evol. Microbiol.">
        <title>The Global Catalogue of Microorganisms (GCM) 10K type strain sequencing project: providing services to taxonomists for standard genome sequencing and annotation.</title>
        <authorList>
            <consortium name="The Broad Institute Genomics Platform"/>
            <consortium name="The Broad Institute Genome Sequencing Center for Infectious Disease"/>
            <person name="Wu L."/>
            <person name="Ma J."/>
        </authorList>
    </citation>
    <scope>NUCLEOTIDE SEQUENCE [LARGE SCALE GENOMIC DNA]</scope>
    <source>
        <strain evidence="4">CCUG 54329</strain>
    </source>
</reference>
<keyword evidence="4" id="KW-1185">Reference proteome</keyword>
<protein>
    <submittedName>
        <fullName evidence="3">PilZ domain-containing protein</fullName>
    </submittedName>
</protein>
<sequence>MKKREPRVLTSIPARMRLEDQWLDVKIMNLSLHGMMLRMARAPRRGSYIEVRRASSVIVGRVVWSKDGQCGIRAQDEIDMAMLTNAPVQVAAPAWKAGDADRRADQRRHVEHSEERSRLIARRLQFGSLTLFVLLASAAILKIISDSFVEAIAQVAEAL</sequence>
<name>A0ABW3NZ93_9SPHN</name>
<evidence type="ECO:0000259" key="2">
    <source>
        <dbReference type="Pfam" id="PF07238"/>
    </source>
</evidence>
<keyword evidence="1" id="KW-0472">Membrane</keyword>
<organism evidence="3 4">
    <name type="scientific">Sphingobium olei</name>
    <dbReference type="NCBI Taxonomy" id="420955"/>
    <lineage>
        <taxon>Bacteria</taxon>
        <taxon>Pseudomonadati</taxon>
        <taxon>Pseudomonadota</taxon>
        <taxon>Alphaproteobacteria</taxon>
        <taxon>Sphingomonadales</taxon>
        <taxon>Sphingomonadaceae</taxon>
        <taxon>Sphingobium</taxon>
    </lineage>
</organism>
<proteinExistence type="predicted"/>
<dbReference type="RefSeq" id="WP_380911798.1">
    <property type="nucleotide sequence ID" value="NZ_JBHTLS010000127.1"/>
</dbReference>
<feature type="transmembrane region" description="Helical" evidence="1">
    <location>
        <begin position="126"/>
        <end position="144"/>
    </location>
</feature>
<keyword evidence="1" id="KW-1133">Transmembrane helix</keyword>
<dbReference type="Proteomes" id="UP001597203">
    <property type="component" value="Unassembled WGS sequence"/>
</dbReference>
<evidence type="ECO:0000313" key="3">
    <source>
        <dbReference type="EMBL" id="MFD1105756.1"/>
    </source>
</evidence>
<comment type="caution">
    <text evidence="3">The sequence shown here is derived from an EMBL/GenBank/DDBJ whole genome shotgun (WGS) entry which is preliminary data.</text>
</comment>
<dbReference type="SUPFAM" id="SSF141371">
    <property type="entry name" value="PilZ domain-like"/>
    <property type="match status" value="1"/>
</dbReference>
<evidence type="ECO:0000313" key="4">
    <source>
        <dbReference type="Proteomes" id="UP001597203"/>
    </source>
</evidence>
<dbReference type="Pfam" id="PF07238">
    <property type="entry name" value="PilZ"/>
    <property type="match status" value="1"/>
</dbReference>
<gene>
    <name evidence="3" type="ORF">ACFQ24_12865</name>
</gene>
<dbReference type="InterPro" id="IPR009875">
    <property type="entry name" value="PilZ_domain"/>
</dbReference>